<name>A0A0F8Z1U8_9ZZZZ</name>
<gene>
    <name evidence="1" type="ORF">LCGC14_2827540</name>
</gene>
<dbReference type="AlphaFoldDB" id="A0A0F8Z1U8"/>
<accession>A0A0F8Z1U8</accession>
<feature type="non-terminal residue" evidence="1">
    <location>
        <position position="1"/>
    </location>
</feature>
<proteinExistence type="predicted"/>
<reference evidence="1" key="1">
    <citation type="journal article" date="2015" name="Nature">
        <title>Complex archaea that bridge the gap between prokaryotes and eukaryotes.</title>
        <authorList>
            <person name="Spang A."/>
            <person name="Saw J.H."/>
            <person name="Jorgensen S.L."/>
            <person name="Zaremba-Niedzwiedzka K."/>
            <person name="Martijn J."/>
            <person name="Lind A.E."/>
            <person name="van Eijk R."/>
            <person name="Schleper C."/>
            <person name="Guy L."/>
            <person name="Ettema T.J."/>
        </authorList>
    </citation>
    <scope>NUCLEOTIDE SEQUENCE</scope>
</reference>
<dbReference type="EMBL" id="LAZR01053763">
    <property type="protein sequence ID" value="KKK80035.1"/>
    <property type="molecule type" value="Genomic_DNA"/>
</dbReference>
<sequence length="44" mass="4713">RRVFNVLIDGLILLLESDKGPYVLGAILSGRLKVSTVLDAGTND</sequence>
<evidence type="ECO:0000313" key="1">
    <source>
        <dbReference type="EMBL" id="KKK80035.1"/>
    </source>
</evidence>
<comment type="caution">
    <text evidence="1">The sequence shown here is derived from an EMBL/GenBank/DDBJ whole genome shotgun (WGS) entry which is preliminary data.</text>
</comment>
<organism evidence="1">
    <name type="scientific">marine sediment metagenome</name>
    <dbReference type="NCBI Taxonomy" id="412755"/>
    <lineage>
        <taxon>unclassified sequences</taxon>
        <taxon>metagenomes</taxon>
        <taxon>ecological metagenomes</taxon>
    </lineage>
</organism>
<protein>
    <submittedName>
        <fullName evidence="1">Uncharacterized protein</fullName>
    </submittedName>
</protein>